<protein>
    <submittedName>
        <fullName evidence="1">Membrane dipeptidase</fullName>
    </submittedName>
</protein>
<dbReference type="Gene3D" id="3.20.20.140">
    <property type="entry name" value="Metal-dependent hydrolases"/>
    <property type="match status" value="1"/>
</dbReference>
<accession>A0A9D1KG01</accession>
<proteinExistence type="predicted"/>
<dbReference type="PANTHER" id="PTHR10443:SF12">
    <property type="entry name" value="DIPEPTIDASE"/>
    <property type="match status" value="1"/>
</dbReference>
<reference evidence="1" key="1">
    <citation type="submission" date="2020-10" db="EMBL/GenBank/DDBJ databases">
        <authorList>
            <person name="Gilroy R."/>
        </authorList>
    </citation>
    <scope>NUCLEOTIDE SEQUENCE</scope>
    <source>
        <strain evidence="1">CHK123-3438</strain>
    </source>
</reference>
<dbReference type="InterPro" id="IPR032466">
    <property type="entry name" value="Metal_Hydrolase"/>
</dbReference>
<reference evidence="1" key="2">
    <citation type="journal article" date="2021" name="PeerJ">
        <title>Extensive microbial diversity within the chicken gut microbiome revealed by metagenomics and culture.</title>
        <authorList>
            <person name="Gilroy R."/>
            <person name="Ravi A."/>
            <person name="Getino M."/>
            <person name="Pursley I."/>
            <person name="Horton D.L."/>
            <person name="Alikhan N.F."/>
            <person name="Baker D."/>
            <person name="Gharbi K."/>
            <person name="Hall N."/>
            <person name="Watson M."/>
            <person name="Adriaenssens E.M."/>
            <person name="Foster-Nyarko E."/>
            <person name="Jarju S."/>
            <person name="Secka A."/>
            <person name="Antonio M."/>
            <person name="Oren A."/>
            <person name="Chaudhuri R.R."/>
            <person name="La Ragione R."/>
            <person name="Hildebrand F."/>
            <person name="Pallen M.J."/>
        </authorList>
    </citation>
    <scope>NUCLEOTIDE SEQUENCE</scope>
    <source>
        <strain evidence="1">CHK123-3438</strain>
    </source>
</reference>
<dbReference type="PROSITE" id="PS51365">
    <property type="entry name" value="RENAL_DIPEPTIDASE_2"/>
    <property type="match status" value="1"/>
</dbReference>
<dbReference type="AlphaFoldDB" id="A0A9D1KG01"/>
<dbReference type="EMBL" id="DVKS01000228">
    <property type="protein sequence ID" value="HIT43138.1"/>
    <property type="molecule type" value="Genomic_DNA"/>
</dbReference>
<dbReference type="Pfam" id="PF01244">
    <property type="entry name" value="Peptidase_M19"/>
    <property type="match status" value="1"/>
</dbReference>
<evidence type="ECO:0000313" key="2">
    <source>
        <dbReference type="Proteomes" id="UP000886860"/>
    </source>
</evidence>
<dbReference type="InterPro" id="IPR008257">
    <property type="entry name" value="Pept_M19"/>
</dbReference>
<organism evidence="1 2">
    <name type="scientific">Candidatus Caccovicinus merdipullorum</name>
    <dbReference type="NCBI Taxonomy" id="2840724"/>
    <lineage>
        <taxon>Bacteria</taxon>
        <taxon>Bacillati</taxon>
        <taxon>Bacillota</taxon>
        <taxon>Clostridia</taxon>
        <taxon>Eubacteriales</taxon>
        <taxon>Candidatus Caccovicinus</taxon>
    </lineage>
</organism>
<evidence type="ECO:0000313" key="1">
    <source>
        <dbReference type="EMBL" id="HIT43138.1"/>
    </source>
</evidence>
<dbReference type="GO" id="GO:0006508">
    <property type="term" value="P:proteolysis"/>
    <property type="evidence" value="ECO:0007669"/>
    <property type="project" value="InterPro"/>
</dbReference>
<name>A0A9D1KG01_9FIRM</name>
<sequence>MRFIDMHCDTISELYQDHAKGGEASIRDCALSVNLDKLEMGGCGLQNFALFTHLKTAGDSPFLYCLKLADTFFTEMRANQERIGIVKSWEEIKKNWDTGRMSALLTVEEGGVCQGEGAYLRILYELGVRMMTLTWNFQNELGWPNRRVEEAGGQVHYETDEEHGLTETGIAFVEAMEEMGMIIDIAHLNDAGIWDVFRHTRKPFVASHSNCRALTPHPRNLTDAMIRELAERGGVAGMNFNKAFVMRQPGGNGEEMAYISEILAHIRHMKQVGGIGVIGLGSDFDGIPNPVEFGDASGMQLLAEAMERDGFRTGEIEAVFYGNVMRVYQEIL</sequence>
<dbReference type="SUPFAM" id="SSF51556">
    <property type="entry name" value="Metallo-dependent hydrolases"/>
    <property type="match status" value="1"/>
</dbReference>
<dbReference type="Proteomes" id="UP000886860">
    <property type="component" value="Unassembled WGS sequence"/>
</dbReference>
<comment type="caution">
    <text evidence="1">The sequence shown here is derived from an EMBL/GenBank/DDBJ whole genome shotgun (WGS) entry which is preliminary data.</text>
</comment>
<dbReference type="PANTHER" id="PTHR10443">
    <property type="entry name" value="MICROSOMAL DIPEPTIDASE"/>
    <property type="match status" value="1"/>
</dbReference>
<dbReference type="GO" id="GO:0070573">
    <property type="term" value="F:metallodipeptidase activity"/>
    <property type="evidence" value="ECO:0007669"/>
    <property type="project" value="InterPro"/>
</dbReference>
<gene>
    <name evidence="1" type="ORF">IAB60_13765</name>
</gene>